<comment type="pathway">
    <text evidence="2">Protein modification; protein ubiquitination.</text>
</comment>
<keyword evidence="11" id="KW-0812">Transmembrane</keyword>
<evidence type="ECO:0000256" key="4">
    <source>
        <dbReference type="ARBA" id="ARBA00022679"/>
    </source>
</evidence>
<evidence type="ECO:0000256" key="11">
    <source>
        <dbReference type="SAM" id="Phobius"/>
    </source>
</evidence>
<dbReference type="SMART" id="SM00184">
    <property type="entry name" value="RING"/>
    <property type="match status" value="1"/>
</dbReference>
<evidence type="ECO:0000256" key="8">
    <source>
        <dbReference type="ARBA" id="ARBA00022833"/>
    </source>
</evidence>
<dbReference type="Gene3D" id="3.30.40.10">
    <property type="entry name" value="Zinc/RING finger domain, C3HC4 (zinc finger)"/>
    <property type="match status" value="1"/>
</dbReference>
<dbReference type="GO" id="GO:0016020">
    <property type="term" value="C:membrane"/>
    <property type="evidence" value="ECO:0007669"/>
    <property type="project" value="UniProtKB-SubCell"/>
</dbReference>
<dbReference type="CDD" id="cd16461">
    <property type="entry name" value="RING-H2_EL5-like"/>
    <property type="match status" value="1"/>
</dbReference>
<name>A0A9R0IJK4_SPIOL</name>
<keyword evidence="7" id="KW-0833">Ubl conjugation pathway</keyword>
<dbReference type="PANTHER" id="PTHR46913:SF22">
    <property type="entry name" value="RING-TYPE E3 UBIQUITIN TRANSFERASE"/>
    <property type="match status" value="1"/>
</dbReference>
<evidence type="ECO:0000313" key="14">
    <source>
        <dbReference type="RefSeq" id="XP_021850521.2"/>
    </source>
</evidence>
<keyword evidence="5" id="KW-0479">Metal-binding</keyword>
<dbReference type="GO" id="GO:0016567">
    <property type="term" value="P:protein ubiquitination"/>
    <property type="evidence" value="ECO:0000318"/>
    <property type="project" value="GO_Central"/>
</dbReference>
<dbReference type="InterPro" id="IPR013083">
    <property type="entry name" value="Znf_RING/FYVE/PHD"/>
</dbReference>
<evidence type="ECO:0000313" key="13">
    <source>
        <dbReference type="Proteomes" id="UP000813463"/>
    </source>
</evidence>
<dbReference type="PANTHER" id="PTHR46913">
    <property type="entry name" value="RING-H2 FINGER PROTEIN ATL16"/>
    <property type="match status" value="1"/>
</dbReference>
<dbReference type="AlphaFoldDB" id="A0A9R0IJK4"/>
<dbReference type="EC" id="2.3.2.27" evidence="3"/>
<protein>
    <recommendedName>
        <fullName evidence="3">RING-type E3 ubiquitin transferase</fullName>
        <ecNumber evidence="3">2.3.2.27</ecNumber>
    </recommendedName>
</protein>
<proteinExistence type="predicted"/>
<keyword evidence="8" id="KW-0862">Zinc</keyword>
<sequence>MASPISIGAPQPWPSTSSSSKTYNFCSLGCSFNCPQLCIFPPPPPLFLNPGEGDGDDDGSSSHISPLMAALIAVLAAAFLLLFYFTVISKLCRRRSRRRSSINNARFLDSETSDPLARVDSLIHDPTRPAAAAAGLDDAFIRQITVFKYRREDNLIDGTECAVCLTEFNEDENLRLMPNCEHAFHIPCIDTWLKTHSNCPLCRSTMNPAPPMRSSSNSNSNTNSNPNPNPNPGGVNTTSSVVAALRVERSYDTVMVIRELETRVRVVEAARDEVGGGDGCGNLEERETKLDINDDICDINNDNSR</sequence>
<keyword evidence="6 9" id="KW-0863">Zinc-finger</keyword>
<dbReference type="InterPro" id="IPR044600">
    <property type="entry name" value="ATL1/ATL16-like"/>
</dbReference>
<dbReference type="GO" id="GO:0008270">
    <property type="term" value="F:zinc ion binding"/>
    <property type="evidence" value="ECO:0007669"/>
    <property type="project" value="UniProtKB-KW"/>
</dbReference>
<dbReference type="GeneID" id="110790085"/>
<feature type="transmembrane region" description="Helical" evidence="11">
    <location>
        <begin position="67"/>
        <end position="89"/>
    </location>
</feature>
<evidence type="ECO:0000256" key="9">
    <source>
        <dbReference type="PROSITE-ProRule" id="PRU00175"/>
    </source>
</evidence>
<evidence type="ECO:0000256" key="10">
    <source>
        <dbReference type="SAM" id="MobiDB-lite"/>
    </source>
</evidence>
<evidence type="ECO:0000256" key="7">
    <source>
        <dbReference type="ARBA" id="ARBA00022786"/>
    </source>
</evidence>
<feature type="domain" description="RING-type" evidence="12">
    <location>
        <begin position="161"/>
        <end position="203"/>
    </location>
</feature>
<feature type="region of interest" description="Disordered" evidence="10">
    <location>
        <begin position="210"/>
        <end position="237"/>
    </location>
</feature>
<dbReference type="GO" id="GO:0061630">
    <property type="term" value="F:ubiquitin protein ligase activity"/>
    <property type="evidence" value="ECO:0007669"/>
    <property type="project" value="UniProtKB-EC"/>
</dbReference>
<dbReference type="Pfam" id="PF13639">
    <property type="entry name" value="zf-RING_2"/>
    <property type="match status" value="1"/>
</dbReference>
<dbReference type="PROSITE" id="PS50089">
    <property type="entry name" value="ZF_RING_2"/>
    <property type="match status" value="1"/>
</dbReference>
<dbReference type="InterPro" id="IPR001841">
    <property type="entry name" value="Znf_RING"/>
</dbReference>
<organism evidence="13 14">
    <name type="scientific">Spinacia oleracea</name>
    <name type="common">Spinach</name>
    <dbReference type="NCBI Taxonomy" id="3562"/>
    <lineage>
        <taxon>Eukaryota</taxon>
        <taxon>Viridiplantae</taxon>
        <taxon>Streptophyta</taxon>
        <taxon>Embryophyta</taxon>
        <taxon>Tracheophyta</taxon>
        <taxon>Spermatophyta</taxon>
        <taxon>Magnoliopsida</taxon>
        <taxon>eudicotyledons</taxon>
        <taxon>Gunneridae</taxon>
        <taxon>Pentapetalae</taxon>
        <taxon>Caryophyllales</taxon>
        <taxon>Chenopodiaceae</taxon>
        <taxon>Chenopodioideae</taxon>
        <taxon>Anserineae</taxon>
        <taxon>Spinacia</taxon>
    </lineage>
</organism>
<evidence type="ECO:0000256" key="2">
    <source>
        <dbReference type="ARBA" id="ARBA00004906"/>
    </source>
</evidence>
<evidence type="ECO:0000256" key="5">
    <source>
        <dbReference type="ARBA" id="ARBA00022723"/>
    </source>
</evidence>
<comment type="catalytic activity">
    <reaction evidence="1">
        <text>S-ubiquitinyl-[E2 ubiquitin-conjugating enzyme]-L-cysteine + [acceptor protein]-L-lysine = [E2 ubiquitin-conjugating enzyme]-L-cysteine + N(6)-ubiquitinyl-[acceptor protein]-L-lysine.</text>
        <dbReference type="EC" id="2.3.2.27"/>
    </reaction>
</comment>
<accession>A0A9R0IJK4</accession>
<feature type="compositionally biased region" description="Low complexity" evidence="10">
    <location>
        <begin position="212"/>
        <end position="226"/>
    </location>
</feature>
<evidence type="ECO:0000256" key="1">
    <source>
        <dbReference type="ARBA" id="ARBA00000900"/>
    </source>
</evidence>
<evidence type="ECO:0000259" key="12">
    <source>
        <dbReference type="PROSITE" id="PS50089"/>
    </source>
</evidence>
<evidence type="ECO:0000256" key="6">
    <source>
        <dbReference type="ARBA" id="ARBA00022771"/>
    </source>
</evidence>
<dbReference type="RefSeq" id="XP_021850521.2">
    <property type="nucleotide sequence ID" value="XM_021994829.2"/>
</dbReference>
<dbReference type="KEGG" id="soe:110790085"/>
<reference evidence="14" key="2">
    <citation type="submission" date="2025-08" db="UniProtKB">
        <authorList>
            <consortium name="RefSeq"/>
        </authorList>
    </citation>
    <scope>IDENTIFICATION</scope>
    <source>
        <tissue evidence="14">Leaf</tissue>
    </source>
</reference>
<evidence type="ECO:0000256" key="3">
    <source>
        <dbReference type="ARBA" id="ARBA00012483"/>
    </source>
</evidence>
<keyword evidence="11" id="KW-1133">Transmembrane helix</keyword>
<keyword evidence="4" id="KW-0808">Transferase</keyword>
<gene>
    <name evidence="14" type="primary">LOC110790085</name>
</gene>
<reference evidence="13" key="1">
    <citation type="journal article" date="2021" name="Nat. Commun.">
        <title>Genomic analyses provide insights into spinach domestication and the genetic basis of agronomic traits.</title>
        <authorList>
            <person name="Cai X."/>
            <person name="Sun X."/>
            <person name="Xu C."/>
            <person name="Sun H."/>
            <person name="Wang X."/>
            <person name="Ge C."/>
            <person name="Zhang Z."/>
            <person name="Wang Q."/>
            <person name="Fei Z."/>
            <person name="Jiao C."/>
            <person name="Wang Q."/>
        </authorList>
    </citation>
    <scope>NUCLEOTIDE SEQUENCE [LARGE SCALE GENOMIC DNA]</scope>
    <source>
        <strain evidence="13">cv. Varoflay</strain>
    </source>
</reference>
<dbReference type="SUPFAM" id="SSF57850">
    <property type="entry name" value="RING/U-box"/>
    <property type="match status" value="1"/>
</dbReference>
<keyword evidence="11" id="KW-0472">Membrane</keyword>
<dbReference type="Proteomes" id="UP000813463">
    <property type="component" value="Chromosome 2"/>
</dbReference>
<keyword evidence="13" id="KW-1185">Reference proteome</keyword>